<keyword evidence="1" id="KW-0472">Membrane</keyword>
<evidence type="ECO:0000313" key="2">
    <source>
        <dbReference type="EMBL" id="QHU33569.1"/>
    </source>
</evidence>
<sequence length="94" mass="10920">MVLLFKLRFVLFLFEILYIVKGNRKHRMSSEDVHTLLLFFILVTLNTYTFMPWKGIDKGSAAKLAKQWFGWLIVTMIIILTITTINGAISSAFY</sequence>
<dbReference type="AlphaFoldDB" id="A0A6C0LS35"/>
<protein>
    <submittedName>
        <fullName evidence="2">Uncharacterized protein</fullName>
    </submittedName>
</protein>
<dbReference type="EMBL" id="MN740559">
    <property type="protein sequence ID" value="QHU33569.1"/>
    <property type="molecule type" value="Genomic_DNA"/>
</dbReference>
<keyword evidence="1" id="KW-1133">Transmembrane helix</keyword>
<keyword evidence="1" id="KW-0812">Transmembrane</keyword>
<name>A0A6C0LS35_9ZZZZ</name>
<accession>A0A6C0LS35</accession>
<feature type="transmembrane region" description="Helical" evidence="1">
    <location>
        <begin position="35"/>
        <end position="56"/>
    </location>
</feature>
<evidence type="ECO:0000256" key="1">
    <source>
        <dbReference type="SAM" id="Phobius"/>
    </source>
</evidence>
<proteinExistence type="predicted"/>
<reference evidence="2" key="1">
    <citation type="journal article" date="2020" name="Nature">
        <title>Giant virus diversity and host interactions through global metagenomics.</title>
        <authorList>
            <person name="Schulz F."/>
            <person name="Roux S."/>
            <person name="Paez-Espino D."/>
            <person name="Jungbluth S."/>
            <person name="Walsh D.A."/>
            <person name="Denef V.J."/>
            <person name="McMahon K.D."/>
            <person name="Konstantinidis K.T."/>
            <person name="Eloe-Fadrosh E.A."/>
            <person name="Kyrpides N.C."/>
            <person name="Woyke T."/>
        </authorList>
    </citation>
    <scope>NUCLEOTIDE SEQUENCE</scope>
    <source>
        <strain evidence="2">GVMAG-S-1016704-121</strain>
    </source>
</reference>
<organism evidence="2">
    <name type="scientific">viral metagenome</name>
    <dbReference type="NCBI Taxonomy" id="1070528"/>
    <lineage>
        <taxon>unclassified sequences</taxon>
        <taxon>metagenomes</taxon>
        <taxon>organismal metagenomes</taxon>
    </lineage>
</organism>
<feature type="transmembrane region" description="Helical" evidence="1">
    <location>
        <begin position="68"/>
        <end position="89"/>
    </location>
</feature>